<dbReference type="AlphaFoldDB" id="A0A9P9IK08"/>
<dbReference type="GO" id="GO:0008270">
    <property type="term" value="F:zinc ion binding"/>
    <property type="evidence" value="ECO:0007669"/>
    <property type="project" value="InterPro"/>
</dbReference>
<dbReference type="Proteomes" id="UP000700596">
    <property type="component" value="Unassembled WGS sequence"/>
</dbReference>
<dbReference type="SUPFAM" id="SSF50129">
    <property type="entry name" value="GroES-like"/>
    <property type="match status" value="1"/>
</dbReference>
<keyword evidence="5" id="KW-0560">Oxidoreductase</keyword>
<comment type="cofactor">
    <cofactor evidence="1 7">
        <name>Zn(2+)</name>
        <dbReference type="ChEBI" id="CHEBI:29105"/>
    </cofactor>
</comment>
<reference evidence="9" key="1">
    <citation type="journal article" date="2021" name="Nat. Commun.">
        <title>Genetic determinants of endophytism in the Arabidopsis root mycobiome.</title>
        <authorList>
            <person name="Mesny F."/>
            <person name="Miyauchi S."/>
            <person name="Thiergart T."/>
            <person name="Pickel B."/>
            <person name="Atanasova L."/>
            <person name="Karlsson M."/>
            <person name="Huettel B."/>
            <person name="Barry K.W."/>
            <person name="Haridas S."/>
            <person name="Chen C."/>
            <person name="Bauer D."/>
            <person name="Andreopoulos W."/>
            <person name="Pangilinan J."/>
            <person name="LaButti K."/>
            <person name="Riley R."/>
            <person name="Lipzen A."/>
            <person name="Clum A."/>
            <person name="Drula E."/>
            <person name="Henrissat B."/>
            <person name="Kohler A."/>
            <person name="Grigoriev I.V."/>
            <person name="Martin F.M."/>
            <person name="Hacquard S."/>
        </authorList>
    </citation>
    <scope>NUCLEOTIDE SEQUENCE</scope>
    <source>
        <strain evidence="9">MPI-CAGE-CH-0243</strain>
    </source>
</reference>
<dbReference type="Pfam" id="PF08240">
    <property type="entry name" value="ADH_N"/>
    <property type="match status" value="1"/>
</dbReference>
<keyword evidence="10" id="KW-1185">Reference proteome</keyword>
<evidence type="ECO:0000313" key="10">
    <source>
        <dbReference type="Proteomes" id="UP000700596"/>
    </source>
</evidence>
<evidence type="ECO:0000313" key="9">
    <source>
        <dbReference type="EMBL" id="KAH7122254.1"/>
    </source>
</evidence>
<dbReference type="InterPro" id="IPR036291">
    <property type="entry name" value="NAD(P)-bd_dom_sf"/>
</dbReference>
<evidence type="ECO:0000256" key="7">
    <source>
        <dbReference type="RuleBase" id="RU361277"/>
    </source>
</evidence>
<dbReference type="InterPro" id="IPR020843">
    <property type="entry name" value="ER"/>
</dbReference>
<dbReference type="PROSITE" id="PS00059">
    <property type="entry name" value="ADH_ZINC"/>
    <property type="match status" value="1"/>
</dbReference>
<evidence type="ECO:0000256" key="6">
    <source>
        <dbReference type="ARBA" id="ARBA00023027"/>
    </source>
</evidence>
<dbReference type="Gene3D" id="3.40.50.720">
    <property type="entry name" value="NAD(P)-binding Rossmann-like Domain"/>
    <property type="match status" value="1"/>
</dbReference>
<evidence type="ECO:0000256" key="2">
    <source>
        <dbReference type="ARBA" id="ARBA00008072"/>
    </source>
</evidence>
<dbReference type="PANTHER" id="PTHR43161">
    <property type="entry name" value="SORBITOL DEHYDROGENASE"/>
    <property type="match status" value="1"/>
</dbReference>
<evidence type="ECO:0000256" key="5">
    <source>
        <dbReference type="ARBA" id="ARBA00023002"/>
    </source>
</evidence>
<evidence type="ECO:0000256" key="3">
    <source>
        <dbReference type="ARBA" id="ARBA00022723"/>
    </source>
</evidence>
<name>A0A9P9IK08_9PLEO</name>
<dbReference type="GO" id="GO:0034079">
    <property type="term" value="P:butanediol biosynthetic process"/>
    <property type="evidence" value="ECO:0007669"/>
    <property type="project" value="TreeGrafter"/>
</dbReference>
<keyword evidence="6" id="KW-0520">NAD</keyword>
<protein>
    <submittedName>
        <fullName evidence="9">Sorbitol dehydrogenase</fullName>
    </submittedName>
</protein>
<dbReference type="Pfam" id="PF00107">
    <property type="entry name" value="ADH_zinc_N"/>
    <property type="match status" value="1"/>
</dbReference>
<dbReference type="InterPro" id="IPR013154">
    <property type="entry name" value="ADH-like_N"/>
</dbReference>
<keyword evidence="3 7" id="KW-0479">Metal-binding</keyword>
<dbReference type="InterPro" id="IPR002328">
    <property type="entry name" value="ADH_Zn_CS"/>
</dbReference>
<dbReference type="Gene3D" id="3.90.180.10">
    <property type="entry name" value="Medium-chain alcohol dehydrogenases, catalytic domain"/>
    <property type="match status" value="1"/>
</dbReference>
<keyword evidence="4 7" id="KW-0862">Zinc</keyword>
<dbReference type="SUPFAM" id="SSF51735">
    <property type="entry name" value="NAD(P)-binding Rossmann-fold domains"/>
    <property type="match status" value="1"/>
</dbReference>
<comment type="similarity">
    <text evidence="2 7">Belongs to the zinc-containing alcohol dehydrogenase family.</text>
</comment>
<comment type="caution">
    <text evidence="9">The sequence shown here is derived from an EMBL/GenBank/DDBJ whole genome shotgun (WGS) entry which is preliminary data.</text>
</comment>
<dbReference type="CDD" id="cd08233">
    <property type="entry name" value="butanediol_DH_like"/>
    <property type="match status" value="1"/>
</dbReference>
<dbReference type="SMART" id="SM00829">
    <property type="entry name" value="PKS_ER"/>
    <property type="match status" value="1"/>
</dbReference>
<dbReference type="FunFam" id="3.40.50.720:FF:000068">
    <property type="entry name" value="Sorbitol dehydrogenase"/>
    <property type="match status" value="1"/>
</dbReference>
<dbReference type="GO" id="GO:0005737">
    <property type="term" value="C:cytoplasm"/>
    <property type="evidence" value="ECO:0007669"/>
    <property type="project" value="TreeGrafter"/>
</dbReference>
<gene>
    <name evidence="9" type="ORF">B0J11DRAFT_437325</name>
</gene>
<dbReference type="OrthoDB" id="3941538at2759"/>
<sequence length="351" mass="38175">MKAVRFHGQHDLRYEDVPIPQVGKGQVRIRPAWVGIYLHEYLGGPNLCPTTPHPITKETVPLTIGHEFSGIIDEVGEGVSDYKPGDRIVVQPIIYDGTCGACLEGLHNCCWNNGFVGLSGWGGGLAKYIVLPTSTLYRLPDNVPLEIGALVEPLSVGWHAAKLSGFKKGDAVLILGGGPIGISVILALKARGADKIILSEVSRRRREFAKKFGADFVLNPLEDDVVQRCRDLCDGQGVHIVFDCAGVQSGLDQGVHATRARGKIMNVAIWEKACSIVPNDLTFKERSYIGVATFQIGDFQEVINAISSGDMKPHEMITQRIKLTEVEEKGFKSLINDKDNQVKILVEVGGG</sequence>
<evidence type="ECO:0000259" key="8">
    <source>
        <dbReference type="SMART" id="SM00829"/>
    </source>
</evidence>
<organism evidence="9 10">
    <name type="scientific">Dendryphion nanum</name>
    <dbReference type="NCBI Taxonomy" id="256645"/>
    <lineage>
        <taxon>Eukaryota</taxon>
        <taxon>Fungi</taxon>
        <taxon>Dikarya</taxon>
        <taxon>Ascomycota</taxon>
        <taxon>Pezizomycotina</taxon>
        <taxon>Dothideomycetes</taxon>
        <taxon>Pleosporomycetidae</taxon>
        <taxon>Pleosporales</taxon>
        <taxon>Torulaceae</taxon>
        <taxon>Dendryphion</taxon>
    </lineage>
</organism>
<feature type="domain" description="Enoyl reductase (ER)" evidence="8">
    <location>
        <begin position="8"/>
        <end position="346"/>
    </location>
</feature>
<dbReference type="InterPro" id="IPR013149">
    <property type="entry name" value="ADH-like_C"/>
</dbReference>
<proteinExistence type="inferred from homology"/>
<dbReference type="GO" id="GO:0000721">
    <property type="term" value="F:(R,R)-butanediol dehydrogenase activity"/>
    <property type="evidence" value="ECO:0007669"/>
    <property type="project" value="TreeGrafter"/>
</dbReference>
<dbReference type="PANTHER" id="PTHR43161:SF23">
    <property type="entry name" value="(R,R)-BUTANEDIOL DEHYDROGENASE-RELATED"/>
    <property type="match status" value="1"/>
</dbReference>
<dbReference type="InterPro" id="IPR011032">
    <property type="entry name" value="GroES-like_sf"/>
</dbReference>
<evidence type="ECO:0000256" key="1">
    <source>
        <dbReference type="ARBA" id="ARBA00001947"/>
    </source>
</evidence>
<accession>A0A9P9IK08</accession>
<dbReference type="EMBL" id="JAGMWT010000009">
    <property type="protein sequence ID" value="KAH7122254.1"/>
    <property type="molecule type" value="Genomic_DNA"/>
</dbReference>
<evidence type="ECO:0000256" key="4">
    <source>
        <dbReference type="ARBA" id="ARBA00022833"/>
    </source>
</evidence>